<accession>A0A7D4BIA0</accession>
<dbReference type="SUPFAM" id="SSF54909">
    <property type="entry name" value="Dimeric alpha+beta barrel"/>
    <property type="match status" value="1"/>
</dbReference>
<proteinExistence type="predicted"/>
<gene>
    <name evidence="2" type="ORF">HQR01_10485</name>
</gene>
<protein>
    <submittedName>
        <fullName evidence="2">Antibiotic biosynthesis monooxygenase</fullName>
    </submittedName>
</protein>
<keyword evidence="2" id="KW-0560">Oxidoreductase</keyword>
<dbReference type="AlphaFoldDB" id="A0A7D4BIA0"/>
<organism evidence="2 3">
    <name type="scientific">Erythrobacter mangrovi</name>
    <dbReference type="NCBI Taxonomy" id="2739433"/>
    <lineage>
        <taxon>Bacteria</taxon>
        <taxon>Pseudomonadati</taxon>
        <taxon>Pseudomonadota</taxon>
        <taxon>Alphaproteobacteria</taxon>
        <taxon>Sphingomonadales</taxon>
        <taxon>Erythrobacteraceae</taxon>
        <taxon>Erythrobacter/Porphyrobacter group</taxon>
        <taxon>Erythrobacter</taxon>
    </lineage>
</organism>
<dbReference type="PROSITE" id="PS51725">
    <property type="entry name" value="ABM"/>
    <property type="match status" value="1"/>
</dbReference>
<dbReference type="Pfam" id="PF03992">
    <property type="entry name" value="ABM"/>
    <property type="match status" value="1"/>
</dbReference>
<evidence type="ECO:0000313" key="3">
    <source>
        <dbReference type="Proteomes" id="UP000504693"/>
    </source>
</evidence>
<evidence type="ECO:0000313" key="2">
    <source>
        <dbReference type="EMBL" id="QKG72762.1"/>
    </source>
</evidence>
<dbReference type="KEGG" id="emv:HQR01_10485"/>
<feature type="domain" description="ABM" evidence="1">
    <location>
        <begin position="5"/>
        <end position="90"/>
    </location>
</feature>
<dbReference type="Gene3D" id="3.30.70.100">
    <property type="match status" value="1"/>
</dbReference>
<keyword evidence="3" id="KW-1185">Reference proteome</keyword>
<reference evidence="2 3" key="1">
    <citation type="submission" date="2020-05" db="EMBL/GenBank/DDBJ databases">
        <title>Erythrobacter mangrovi sp. nov., isolated from rhizosphere soil of mangrove plant (Kandelia candel).</title>
        <authorList>
            <person name="Ye Y.H."/>
        </authorList>
    </citation>
    <scope>NUCLEOTIDE SEQUENCE [LARGE SCALE GENOMIC DNA]</scope>
    <source>
        <strain evidence="2 3">EB310</strain>
    </source>
</reference>
<dbReference type="EMBL" id="CP053921">
    <property type="protein sequence ID" value="QKG72762.1"/>
    <property type="molecule type" value="Genomic_DNA"/>
</dbReference>
<dbReference type="GO" id="GO:0004497">
    <property type="term" value="F:monooxygenase activity"/>
    <property type="evidence" value="ECO:0007669"/>
    <property type="project" value="UniProtKB-KW"/>
</dbReference>
<dbReference type="InterPro" id="IPR011008">
    <property type="entry name" value="Dimeric_a/b-barrel"/>
</dbReference>
<evidence type="ECO:0000259" key="1">
    <source>
        <dbReference type="PROSITE" id="PS51725"/>
    </source>
</evidence>
<keyword evidence="2" id="KW-0503">Monooxygenase</keyword>
<name>A0A7D4BIA0_9SPHN</name>
<dbReference type="Proteomes" id="UP000504693">
    <property type="component" value="Chromosome"/>
</dbReference>
<dbReference type="InterPro" id="IPR007138">
    <property type="entry name" value="ABM_dom"/>
</dbReference>
<sequence>MEELYGIVGQMKAAPGKRAELVGYLLEGTQGMPGNLAYIIAEDLADPDGIWITEVWRSKADHAASLSLPSVQDAITKGRPLIAGFGTRVETRPLGMGEA</sequence>